<dbReference type="InterPro" id="IPR003136">
    <property type="entry name" value="Cytidylate_kin"/>
</dbReference>
<proteinExistence type="inferred from homology"/>
<sequence>MHSKFTLVQNITIAIDGFSSTGKSTVAKQLAKHLGYIYVDTGAMYRAVTLFTMQNGWIDADHFDVMALVSNLDKVSISFTFNPDLGFAEVYLNGKNVEKQIRTLEVSSFVSKVAAIPEVRYQLVKQQQQMGKDKGVVMDGRDIGTVVFPYAELKIFMTASAEKRATRRYNELIERGDNVQYEDVLRNVQERDYIDSHREDSPLVKAEDAIEIDNSDLSLEEQFDKVLGLVQMTLEDLE</sequence>
<evidence type="ECO:0000256" key="4">
    <source>
        <dbReference type="ARBA" id="ARBA00022777"/>
    </source>
</evidence>
<dbReference type="Gene3D" id="3.40.50.300">
    <property type="entry name" value="P-loop containing nucleotide triphosphate hydrolases"/>
    <property type="match status" value="1"/>
</dbReference>
<evidence type="ECO:0000256" key="2">
    <source>
        <dbReference type="ARBA" id="ARBA00022679"/>
    </source>
</evidence>
<dbReference type="CDD" id="cd02020">
    <property type="entry name" value="CMPK"/>
    <property type="match status" value="1"/>
</dbReference>
<evidence type="ECO:0000256" key="6">
    <source>
        <dbReference type="ARBA" id="ARBA00047615"/>
    </source>
</evidence>
<name>A0A327RNS1_9FLAO</name>
<dbReference type="PANTHER" id="PTHR21299">
    <property type="entry name" value="CYTIDYLATE KINASE/PANTOATE-BETA-ALANINE LIGASE"/>
    <property type="match status" value="1"/>
</dbReference>
<dbReference type="EC" id="2.7.4.25" evidence="8"/>
<dbReference type="PANTHER" id="PTHR21299:SF2">
    <property type="entry name" value="CYTIDYLATE KINASE"/>
    <property type="match status" value="1"/>
</dbReference>
<evidence type="ECO:0000256" key="3">
    <source>
        <dbReference type="ARBA" id="ARBA00022741"/>
    </source>
</evidence>
<dbReference type="InterPro" id="IPR027417">
    <property type="entry name" value="P-loop_NTPase"/>
</dbReference>
<organism evidence="10 11">
    <name type="scientific">Olleya aquimaris</name>
    <dbReference type="NCBI Taxonomy" id="639310"/>
    <lineage>
        <taxon>Bacteria</taxon>
        <taxon>Pseudomonadati</taxon>
        <taxon>Bacteroidota</taxon>
        <taxon>Flavobacteriia</taxon>
        <taxon>Flavobacteriales</taxon>
        <taxon>Flavobacteriaceae</taxon>
    </lineage>
</organism>
<dbReference type="GO" id="GO:0036430">
    <property type="term" value="F:CMP kinase activity"/>
    <property type="evidence" value="ECO:0007669"/>
    <property type="project" value="RHEA"/>
</dbReference>
<dbReference type="GO" id="GO:0036431">
    <property type="term" value="F:dCMP kinase activity"/>
    <property type="evidence" value="ECO:0007669"/>
    <property type="project" value="InterPro"/>
</dbReference>
<evidence type="ECO:0000256" key="8">
    <source>
        <dbReference type="HAMAP-Rule" id="MF_00238"/>
    </source>
</evidence>
<evidence type="ECO:0000256" key="7">
    <source>
        <dbReference type="ARBA" id="ARBA00048478"/>
    </source>
</evidence>
<keyword evidence="4 8" id="KW-0418">Kinase</keyword>
<keyword evidence="11" id="KW-1185">Reference proteome</keyword>
<dbReference type="GO" id="GO:0006220">
    <property type="term" value="P:pyrimidine nucleotide metabolic process"/>
    <property type="evidence" value="ECO:0007669"/>
    <property type="project" value="UniProtKB-UniRule"/>
</dbReference>
<keyword evidence="2 8" id="KW-0808">Transferase</keyword>
<protein>
    <recommendedName>
        <fullName evidence="8">Cytidylate kinase</fullName>
        <shortName evidence="8">CK</shortName>
        <ecNumber evidence="8">2.7.4.25</ecNumber>
    </recommendedName>
    <alternativeName>
        <fullName evidence="8">Cytidine monophosphate kinase</fullName>
        <shortName evidence="8">CMP kinase</shortName>
    </alternativeName>
</protein>
<dbReference type="Pfam" id="PF02224">
    <property type="entry name" value="Cytidylate_kin"/>
    <property type="match status" value="1"/>
</dbReference>
<reference evidence="10 11" key="1">
    <citation type="submission" date="2018-06" db="EMBL/GenBank/DDBJ databases">
        <title>Genomic Encyclopedia of Archaeal and Bacterial Type Strains, Phase II (KMG-II): from individual species to whole genera.</title>
        <authorList>
            <person name="Goeker M."/>
        </authorList>
    </citation>
    <scope>NUCLEOTIDE SEQUENCE [LARGE SCALE GENOMIC DNA]</scope>
    <source>
        <strain evidence="10 11">DSM 24464</strain>
    </source>
</reference>
<dbReference type="Proteomes" id="UP000248703">
    <property type="component" value="Unassembled WGS sequence"/>
</dbReference>
<comment type="subcellular location">
    <subcellularLocation>
        <location evidence="8">Cytoplasm</location>
    </subcellularLocation>
</comment>
<comment type="catalytic activity">
    <reaction evidence="6 8">
        <text>dCMP + ATP = dCDP + ADP</text>
        <dbReference type="Rhea" id="RHEA:25094"/>
        <dbReference type="ChEBI" id="CHEBI:30616"/>
        <dbReference type="ChEBI" id="CHEBI:57566"/>
        <dbReference type="ChEBI" id="CHEBI:58593"/>
        <dbReference type="ChEBI" id="CHEBI:456216"/>
        <dbReference type="EC" id="2.7.4.25"/>
    </reaction>
</comment>
<comment type="catalytic activity">
    <reaction evidence="7 8">
        <text>CMP + ATP = CDP + ADP</text>
        <dbReference type="Rhea" id="RHEA:11600"/>
        <dbReference type="ChEBI" id="CHEBI:30616"/>
        <dbReference type="ChEBI" id="CHEBI:58069"/>
        <dbReference type="ChEBI" id="CHEBI:60377"/>
        <dbReference type="ChEBI" id="CHEBI:456216"/>
        <dbReference type="EC" id="2.7.4.25"/>
    </reaction>
</comment>
<dbReference type="NCBIfam" id="TIGR00017">
    <property type="entry name" value="cmk"/>
    <property type="match status" value="1"/>
</dbReference>
<dbReference type="HAMAP" id="MF_00238">
    <property type="entry name" value="Cytidyl_kinase_type1"/>
    <property type="match status" value="1"/>
</dbReference>
<gene>
    <name evidence="8" type="primary">cmk</name>
    <name evidence="10" type="ORF">LY08_00984</name>
</gene>
<evidence type="ECO:0000259" key="9">
    <source>
        <dbReference type="Pfam" id="PF02224"/>
    </source>
</evidence>
<evidence type="ECO:0000313" key="10">
    <source>
        <dbReference type="EMBL" id="RAJ17203.1"/>
    </source>
</evidence>
<keyword evidence="3 8" id="KW-0547">Nucleotide-binding</keyword>
<evidence type="ECO:0000256" key="1">
    <source>
        <dbReference type="ARBA" id="ARBA00009427"/>
    </source>
</evidence>
<keyword evidence="8" id="KW-0963">Cytoplasm</keyword>
<dbReference type="GO" id="GO:0015949">
    <property type="term" value="P:nucleobase-containing small molecule interconversion"/>
    <property type="evidence" value="ECO:0007669"/>
    <property type="project" value="TreeGrafter"/>
</dbReference>
<dbReference type="AlphaFoldDB" id="A0A327RNS1"/>
<comment type="similarity">
    <text evidence="1 8">Belongs to the cytidylate kinase family. Type 1 subfamily.</text>
</comment>
<dbReference type="InterPro" id="IPR011994">
    <property type="entry name" value="Cytidylate_kinase_dom"/>
</dbReference>
<evidence type="ECO:0000256" key="5">
    <source>
        <dbReference type="ARBA" id="ARBA00022840"/>
    </source>
</evidence>
<accession>A0A327RNS1</accession>
<comment type="caution">
    <text evidence="10">The sequence shown here is derived from an EMBL/GenBank/DDBJ whole genome shotgun (WGS) entry which is preliminary data.</text>
</comment>
<keyword evidence="5 8" id="KW-0067">ATP-binding</keyword>
<dbReference type="GO" id="GO:0005829">
    <property type="term" value="C:cytosol"/>
    <property type="evidence" value="ECO:0007669"/>
    <property type="project" value="TreeGrafter"/>
</dbReference>
<dbReference type="SUPFAM" id="SSF52540">
    <property type="entry name" value="P-loop containing nucleoside triphosphate hydrolases"/>
    <property type="match status" value="1"/>
</dbReference>
<evidence type="ECO:0000313" key="11">
    <source>
        <dbReference type="Proteomes" id="UP000248703"/>
    </source>
</evidence>
<dbReference type="EMBL" id="QLLO01000002">
    <property type="protein sequence ID" value="RAJ17203.1"/>
    <property type="molecule type" value="Genomic_DNA"/>
</dbReference>
<feature type="domain" description="Cytidylate kinase" evidence="9">
    <location>
        <begin position="13"/>
        <end position="230"/>
    </location>
</feature>
<dbReference type="GO" id="GO:0005524">
    <property type="term" value="F:ATP binding"/>
    <property type="evidence" value="ECO:0007669"/>
    <property type="project" value="UniProtKB-UniRule"/>
</dbReference>
<feature type="binding site" evidence="8">
    <location>
        <begin position="17"/>
        <end position="25"/>
    </location>
    <ligand>
        <name>ATP</name>
        <dbReference type="ChEBI" id="CHEBI:30616"/>
    </ligand>
</feature>